<comment type="similarity">
    <text evidence="1">Belongs to the LysR transcriptional regulatory family.</text>
</comment>
<keyword evidence="2" id="KW-0805">Transcription regulation</keyword>
<organism evidence="6 7">
    <name type="scientific">Raoultibacter timonensis</name>
    <dbReference type="NCBI Taxonomy" id="1907662"/>
    <lineage>
        <taxon>Bacteria</taxon>
        <taxon>Bacillati</taxon>
        <taxon>Actinomycetota</taxon>
        <taxon>Coriobacteriia</taxon>
        <taxon>Eggerthellales</taxon>
        <taxon>Eggerthellaceae</taxon>
        <taxon>Raoultibacter</taxon>
    </lineage>
</organism>
<dbReference type="PANTHER" id="PTHR30346:SF0">
    <property type="entry name" value="HCA OPERON TRANSCRIPTIONAL ACTIVATOR HCAR"/>
    <property type="match status" value="1"/>
</dbReference>
<dbReference type="InterPro" id="IPR036390">
    <property type="entry name" value="WH_DNA-bd_sf"/>
</dbReference>
<dbReference type="PROSITE" id="PS50931">
    <property type="entry name" value="HTH_LYSR"/>
    <property type="match status" value="1"/>
</dbReference>
<keyword evidence="3" id="KW-0238">DNA-binding</keyword>
<dbReference type="SUPFAM" id="SSF53850">
    <property type="entry name" value="Periplasmic binding protein-like II"/>
    <property type="match status" value="1"/>
</dbReference>
<dbReference type="CDD" id="cd05466">
    <property type="entry name" value="PBP2_LTTR_substrate"/>
    <property type="match status" value="1"/>
</dbReference>
<dbReference type="InterPro" id="IPR005119">
    <property type="entry name" value="LysR_subst-bd"/>
</dbReference>
<evidence type="ECO:0000313" key="6">
    <source>
        <dbReference type="EMBL" id="BDE95339.1"/>
    </source>
</evidence>
<evidence type="ECO:0000256" key="3">
    <source>
        <dbReference type="ARBA" id="ARBA00023125"/>
    </source>
</evidence>
<evidence type="ECO:0000256" key="1">
    <source>
        <dbReference type="ARBA" id="ARBA00009437"/>
    </source>
</evidence>
<feature type="domain" description="HTH lysR-type" evidence="5">
    <location>
        <begin position="1"/>
        <end position="58"/>
    </location>
</feature>
<gene>
    <name evidence="6" type="ORF">CE91St30_06720</name>
</gene>
<evidence type="ECO:0000313" key="7">
    <source>
        <dbReference type="Proteomes" id="UP001320544"/>
    </source>
</evidence>
<dbReference type="Proteomes" id="UP001320544">
    <property type="component" value="Chromosome"/>
</dbReference>
<evidence type="ECO:0000259" key="5">
    <source>
        <dbReference type="PROSITE" id="PS50931"/>
    </source>
</evidence>
<evidence type="ECO:0000256" key="2">
    <source>
        <dbReference type="ARBA" id="ARBA00023015"/>
    </source>
</evidence>
<dbReference type="PANTHER" id="PTHR30346">
    <property type="entry name" value="TRANSCRIPTIONAL DUAL REGULATOR HCAR-RELATED"/>
    <property type="match status" value="1"/>
</dbReference>
<protein>
    <recommendedName>
        <fullName evidence="5">HTH lysR-type domain-containing protein</fullName>
    </recommendedName>
</protein>
<keyword evidence="4" id="KW-0804">Transcription</keyword>
<dbReference type="Pfam" id="PF03466">
    <property type="entry name" value="LysR_substrate"/>
    <property type="match status" value="1"/>
</dbReference>
<dbReference type="EMBL" id="AP025564">
    <property type="protein sequence ID" value="BDE95339.1"/>
    <property type="molecule type" value="Genomic_DNA"/>
</dbReference>
<dbReference type="InterPro" id="IPR036388">
    <property type="entry name" value="WH-like_DNA-bd_sf"/>
</dbReference>
<sequence length="317" mass="33929">MNINQVKYYISAVDCGSFSAAAAEHYITAQGVSKAIADLEHEFGLQLLVRKNRGVEPTAFGKEFYKQARVTELSFDSLEQFARNYVEAPDGTPTLDLLICAPSFIGMGRVSTNVAAFVRKNLGINTTVSYGSPSQCLTALKSGSADAAISLGEITVPGIDCDPIGMIPCGILIAKSHPFAAMKSIRIADLDNLSIALWPDHDFFNAAALKRLDQKGAAIGPAPIEADVRDFTEFLGSGGALVVPYISAIDEGGIQSVSIPFDRSEGIATPLCLSNRSLNPAPKVIALKRFFKAAKRFISESQASEILTQVQHVSNTR</sequence>
<name>A0ABN6MDL1_9ACTN</name>
<keyword evidence="7" id="KW-1185">Reference proteome</keyword>
<proteinExistence type="inferred from homology"/>
<dbReference type="Pfam" id="PF00126">
    <property type="entry name" value="HTH_1"/>
    <property type="match status" value="1"/>
</dbReference>
<dbReference type="Gene3D" id="3.40.190.290">
    <property type="match status" value="1"/>
</dbReference>
<dbReference type="SUPFAM" id="SSF46785">
    <property type="entry name" value="Winged helix' DNA-binding domain"/>
    <property type="match status" value="1"/>
</dbReference>
<dbReference type="RefSeq" id="WP_244411748.1">
    <property type="nucleotide sequence ID" value="NZ_AP025564.1"/>
</dbReference>
<dbReference type="Gene3D" id="1.10.10.10">
    <property type="entry name" value="Winged helix-like DNA-binding domain superfamily/Winged helix DNA-binding domain"/>
    <property type="match status" value="1"/>
</dbReference>
<accession>A0ABN6MDL1</accession>
<dbReference type="InterPro" id="IPR000847">
    <property type="entry name" value="LysR_HTH_N"/>
</dbReference>
<evidence type="ECO:0000256" key="4">
    <source>
        <dbReference type="ARBA" id="ARBA00023163"/>
    </source>
</evidence>
<reference evidence="6 7" key="1">
    <citation type="submission" date="2022-01" db="EMBL/GenBank/DDBJ databases">
        <title>Novel bile acid biosynthetic pathways are enriched in the microbiome of centenarians.</title>
        <authorList>
            <person name="Sato Y."/>
            <person name="Atarashi K."/>
            <person name="Plichta R.D."/>
            <person name="Arai Y."/>
            <person name="Sasajima S."/>
            <person name="Kearney M.S."/>
            <person name="Suda W."/>
            <person name="Takeshita K."/>
            <person name="Sasaki T."/>
            <person name="Okamoto S."/>
            <person name="Skelly N.A."/>
            <person name="Okamura Y."/>
            <person name="Vlamakis H."/>
            <person name="Li Y."/>
            <person name="Tanoue T."/>
            <person name="Takei H."/>
            <person name="Nittono H."/>
            <person name="Narushima S."/>
            <person name="Irie J."/>
            <person name="Itoh H."/>
            <person name="Moriya K."/>
            <person name="Sugiura Y."/>
            <person name="Suematsu M."/>
            <person name="Moritoki N."/>
            <person name="Shibata S."/>
            <person name="Littman R.D."/>
            <person name="Fischbach A.M."/>
            <person name="Uwamino Y."/>
            <person name="Inoue T."/>
            <person name="Honda A."/>
            <person name="Hattori M."/>
            <person name="Murai T."/>
            <person name="Xavier J.R."/>
            <person name="Hirose N."/>
            <person name="Honda K."/>
        </authorList>
    </citation>
    <scope>NUCLEOTIDE SEQUENCE [LARGE SCALE GENOMIC DNA]</scope>
    <source>
        <strain evidence="6 7">CE91-St30</strain>
    </source>
</reference>